<accession>A0A316IFZ5</accession>
<dbReference type="Proteomes" id="UP000246005">
    <property type="component" value="Unassembled WGS sequence"/>
</dbReference>
<reference evidence="2 3" key="1">
    <citation type="submission" date="2018-05" db="EMBL/GenBank/DDBJ databases">
        <title>Genomic Encyclopedia of Type Strains, Phase IV (KMG-IV): sequencing the most valuable type-strain genomes for metagenomic binning, comparative biology and taxonomic classification.</title>
        <authorList>
            <person name="Goeker M."/>
        </authorList>
    </citation>
    <scope>NUCLEOTIDE SEQUENCE [LARGE SCALE GENOMIC DNA]</scope>
    <source>
        <strain evidence="2 3">DSM 45480</strain>
    </source>
</reference>
<feature type="compositionally biased region" description="Pro residues" evidence="1">
    <location>
        <begin position="14"/>
        <end position="24"/>
    </location>
</feature>
<feature type="compositionally biased region" description="Basic and acidic residues" evidence="1">
    <location>
        <begin position="1"/>
        <end position="11"/>
    </location>
</feature>
<gene>
    <name evidence="2" type="ORF">C8D88_105245</name>
</gene>
<sequence length="99" mass="9898">MRGRAGAEAEKGPALPPVRRPPMPPGPMPVCWLVPPAAWIVTPPAAAMPTAIATAATVFFAVHAGRAACSGAPRSGGRCSVMSATVAAQSVPNLCLAQA</sequence>
<dbReference type="EMBL" id="QGHB01000005">
    <property type="protein sequence ID" value="PWK86202.1"/>
    <property type="molecule type" value="Genomic_DNA"/>
</dbReference>
<evidence type="ECO:0000313" key="2">
    <source>
        <dbReference type="EMBL" id="PWK86202.1"/>
    </source>
</evidence>
<proteinExistence type="predicted"/>
<feature type="region of interest" description="Disordered" evidence="1">
    <location>
        <begin position="1"/>
        <end position="24"/>
    </location>
</feature>
<protein>
    <submittedName>
        <fullName evidence="2">Uncharacterized protein</fullName>
    </submittedName>
</protein>
<evidence type="ECO:0000313" key="3">
    <source>
        <dbReference type="Proteomes" id="UP000246005"/>
    </source>
</evidence>
<dbReference type="AlphaFoldDB" id="A0A316IFZ5"/>
<organism evidence="2 3">
    <name type="scientific">Lentzea atacamensis</name>
    <dbReference type="NCBI Taxonomy" id="531938"/>
    <lineage>
        <taxon>Bacteria</taxon>
        <taxon>Bacillati</taxon>
        <taxon>Actinomycetota</taxon>
        <taxon>Actinomycetes</taxon>
        <taxon>Pseudonocardiales</taxon>
        <taxon>Pseudonocardiaceae</taxon>
        <taxon>Lentzea</taxon>
    </lineage>
</organism>
<comment type="caution">
    <text evidence="2">The sequence shown here is derived from an EMBL/GenBank/DDBJ whole genome shotgun (WGS) entry which is preliminary data.</text>
</comment>
<evidence type="ECO:0000256" key="1">
    <source>
        <dbReference type="SAM" id="MobiDB-lite"/>
    </source>
</evidence>
<name>A0A316IFZ5_9PSEU</name>